<reference evidence="3 4" key="1">
    <citation type="submission" date="2018-05" db="EMBL/GenBank/DDBJ databases">
        <title>Genomic Encyclopedia of Type Strains, Phase IV (KMG-IV): sequencing the most valuable type-strain genomes for metagenomic binning, comparative biology and taxonomic classification.</title>
        <authorList>
            <person name="Goeker M."/>
        </authorList>
    </citation>
    <scope>NUCLEOTIDE SEQUENCE [LARGE SCALE GENOMIC DNA]</scope>
    <source>
        <strain evidence="3 4">DSM 23606</strain>
    </source>
</reference>
<evidence type="ECO:0000313" key="3">
    <source>
        <dbReference type="EMBL" id="PWV59076.1"/>
    </source>
</evidence>
<sequence>MARVHLDLPEHFAFRTEMRVRVGDINYGKHLGNDALLGLLHESRVRWLAEHGQAEFDCFGAGLIMADAVIVYRSEAFLGETLIFELATADFSKYGCDIFYRVSERDSGREVARAKTGIVFFDYDARKVRGVPEDFQRLFSLPA</sequence>
<dbReference type="InterPro" id="IPR050563">
    <property type="entry name" value="4-hydroxybenzoyl-CoA_TE"/>
</dbReference>
<evidence type="ECO:0000256" key="2">
    <source>
        <dbReference type="ARBA" id="ARBA00022801"/>
    </source>
</evidence>
<gene>
    <name evidence="3" type="ORF">C7443_11274</name>
</gene>
<dbReference type="EMBL" id="QGTJ01000012">
    <property type="protein sequence ID" value="PWV59076.1"/>
    <property type="molecule type" value="Genomic_DNA"/>
</dbReference>
<dbReference type="InterPro" id="IPR029069">
    <property type="entry name" value="HotDog_dom_sf"/>
</dbReference>
<evidence type="ECO:0000313" key="4">
    <source>
        <dbReference type="Proteomes" id="UP000246569"/>
    </source>
</evidence>
<dbReference type="RefSeq" id="WP_110019887.1">
    <property type="nucleotide sequence ID" value="NZ_QGTJ01000012.1"/>
</dbReference>
<comment type="caution">
    <text evidence="3">The sequence shown here is derived from an EMBL/GenBank/DDBJ whole genome shotgun (WGS) entry which is preliminary data.</text>
</comment>
<dbReference type="Proteomes" id="UP000246569">
    <property type="component" value="Unassembled WGS sequence"/>
</dbReference>
<dbReference type="AlphaFoldDB" id="A0A317MQV6"/>
<organism evidence="3 4">
    <name type="scientific">Plasticicumulans acidivorans</name>
    <dbReference type="NCBI Taxonomy" id="886464"/>
    <lineage>
        <taxon>Bacteria</taxon>
        <taxon>Pseudomonadati</taxon>
        <taxon>Pseudomonadota</taxon>
        <taxon>Gammaproteobacteria</taxon>
        <taxon>Candidatus Competibacteraceae</taxon>
        <taxon>Plasticicumulans</taxon>
    </lineage>
</organism>
<protein>
    <submittedName>
        <fullName evidence="3">Acyl-CoA thioesterase FadM</fullName>
    </submittedName>
</protein>
<dbReference type="GO" id="GO:0047617">
    <property type="term" value="F:fatty acyl-CoA hydrolase activity"/>
    <property type="evidence" value="ECO:0007669"/>
    <property type="project" value="TreeGrafter"/>
</dbReference>
<name>A0A317MQV6_9GAMM</name>
<evidence type="ECO:0000256" key="1">
    <source>
        <dbReference type="ARBA" id="ARBA00005953"/>
    </source>
</evidence>
<proteinExistence type="inferred from homology"/>
<dbReference type="Gene3D" id="3.10.129.10">
    <property type="entry name" value="Hotdog Thioesterase"/>
    <property type="match status" value="1"/>
</dbReference>
<dbReference type="Pfam" id="PF13279">
    <property type="entry name" value="4HBT_2"/>
    <property type="match status" value="1"/>
</dbReference>
<keyword evidence="4" id="KW-1185">Reference proteome</keyword>
<dbReference type="PANTHER" id="PTHR31793:SF27">
    <property type="entry name" value="NOVEL THIOESTERASE SUPERFAMILY DOMAIN AND SAPOSIN A-TYPE DOMAIN CONTAINING PROTEIN (0610012H03RIK)"/>
    <property type="match status" value="1"/>
</dbReference>
<dbReference type="CDD" id="cd00586">
    <property type="entry name" value="4HBT"/>
    <property type="match status" value="1"/>
</dbReference>
<dbReference type="OrthoDB" id="333038at2"/>
<dbReference type="PANTHER" id="PTHR31793">
    <property type="entry name" value="4-HYDROXYBENZOYL-COA THIOESTERASE FAMILY MEMBER"/>
    <property type="match status" value="1"/>
</dbReference>
<comment type="similarity">
    <text evidence="1">Belongs to the 4-hydroxybenzoyl-CoA thioesterase family.</text>
</comment>
<keyword evidence="2" id="KW-0378">Hydrolase</keyword>
<dbReference type="SUPFAM" id="SSF54637">
    <property type="entry name" value="Thioesterase/thiol ester dehydrase-isomerase"/>
    <property type="match status" value="1"/>
</dbReference>
<accession>A0A317MQV6</accession>